<accession>A0ACC2P7V3</accession>
<keyword evidence="2" id="KW-1185">Reference proteome</keyword>
<organism evidence="1 2">
    <name type="scientific">Eretmocerus hayati</name>
    <dbReference type="NCBI Taxonomy" id="131215"/>
    <lineage>
        <taxon>Eukaryota</taxon>
        <taxon>Metazoa</taxon>
        <taxon>Ecdysozoa</taxon>
        <taxon>Arthropoda</taxon>
        <taxon>Hexapoda</taxon>
        <taxon>Insecta</taxon>
        <taxon>Pterygota</taxon>
        <taxon>Neoptera</taxon>
        <taxon>Endopterygota</taxon>
        <taxon>Hymenoptera</taxon>
        <taxon>Apocrita</taxon>
        <taxon>Proctotrupomorpha</taxon>
        <taxon>Chalcidoidea</taxon>
        <taxon>Aphelinidae</taxon>
        <taxon>Aphelininae</taxon>
        <taxon>Eretmocerus</taxon>
    </lineage>
</organism>
<proteinExistence type="predicted"/>
<dbReference type="Proteomes" id="UP001239111">
    <property type="component" value="Chromosome 2"/>
</dbReference>
<evidence type="ECO:0000313" key="1">
    <source>
        <dbReference type="EMBL" id="KAJ8679675.1"/>
    </source>
</evidence>
<reference evidence="1" key="1">
    <citation type="submission" date="2023-04" db="EMBL/GenBank/DDBJ databases">
        <title>A chromosome-level genome assembly of the parasitoid wasp Eretmocerus hayati.</title>
        <authorList>
            <person name="Zhong Y."/>
            <person name="Liu S."/>
            <person name="Liu Y."/>
        </authorList>
    </citation>
    <scope>NUCLEOTIDE SEQUENCE</scope>
    <source>
        <strain evidence="1">ZJU_SS_LIU_2023</strain>
    </source>
</reference>
<dbReference type="EMBL" id="CM056742">
    <property type="protein sequence ID" value="KAJ8679675.1"/>
    <property type="molecule type" value="Genomic_DNA"/>
</dbReference>
<sequence>MIVLLSIYNCFGKDSNVHHHKLDVKNGSVDDLSEKMVILVKNCFLEESDQFVIAGDNRLFNHLLHEFSSFLPIRIINLAETKMFEKHKRLSNVFTLDENVVSRSRYPAKLFIISLTTFLSDLKLLLGRLKSSIMWNASGKFIIVDGERNSCINRDRIVVQVWEYNILQCIYICLDKFSVIRFYSFNPYTNRSAKAWVASNTVANGKIGLPITIYEFIYPVDRISSCKELFFDKTSNLDGYPVKLIASPRPTEFSLSVNSPSSYQPWITLDSFDGGNAKILRSLWSHVKARALVNLALDEGYLDEHKRPQGLINQLVRQGSYDMGANLRFQRDFWRLQTYPHLVEGMCAISPRQTTFESRSIVGHLPLNQLLIGLCLSWLAGILVSLLSGRSIAESLVEVLRALLGQSVNFKPKSTWRRLVFLLAIIASLGANVYFGGVLSSFLVSGPDSGEIDSLEDLEKSGYLVVGEMSYREFLDFNEELQQRFVDVKSVVELEKLAATDRMSFLCYCSSDVASSYGNRLQYQVYLSNSLYTSHLVYIVREDWPLLNRVNSILERLRDGGLAEFEIEMAIYASQPNSSSRVKRKLINDNSELRGEALRLEHLHACFQLYVLGNFIAIVLFAREILWLRAVEVTEIWLRQQQNKRLRSHLPTA</sequence>
<evidence type="ECO:0000313" key="2">
    <source>
        <dbReference type="Proteomes" id="UP001239111"/>
    </source>
</evidence>
<gene>
    <name evidence="1" type="ORF">QAD02_015462</name>
</gene>
<protein>
    <submittedName>
        <fullName evidence="1">Uncharacterized protein</fullName>
    </submittedName>
</protein>
<name>A0ACC2P7V3_9HYME</name>
<comment type="caution">
    <text evidence="1">The sequence shown here is derived from an EMBL/GenBank/DDBJ whole genome shotgun (WGS) entry which is preliminary data.</text>
</comment>